<dbReference type="PROSITE" id="PS51192">
    <property type="entry name" value="HELICASE_ATP_BIND_1"/>
    <property type="match status" value="1"/>
</dbReference>
<dbReference type="InterPro" id="IPR036875">
    <property type="entry name" value="Znf_CCHC_sf"/>
</dbReference>
<keyword evidence="6" id="KW-0863">Zinc-finger</keyword>
<dbReference type="InterPro" id="IPR014014">
    <property type="entry name" value="RNA_helicase_DEAD_Q_motif"/>
</dbReference>
<dbReference type="SMART" id="SM00343">
    <property type="entry name" value="ZnF_C2HC"/>
    <property type="match status" value="1"/>
</dbReference>
<evidence type="ECO:0000256" key="7">
    <source>
        <dbReference type="PROSITE-ProRule" id="PRU00552"/>
    </source>
</evidence>
<accession>A0ABQ9JH50</accession>
<sequence length="608" mass="68546">MLSPPKRGTVEREDENENSESDDENYVPYVPVKERKKQQLLKLGRLGQVIKEAEQAKLKSSSENETSGDEDDEMWGRKNNIPLLDQHTELRKLAEAKKVSAVERQLRKEEEILDIVAEKKALMGVSELAKGIQYSDPIKTSWTPPRYVLHMHPSRHEKLRHELRILVEGEAIPPPLKTFKEMKLHDSIIAALKEKHIKKPTPIQVQGIPTVLSGRDMIGIAFTGSGKTLVFVLPLVMFCLEQEDLMGSLYVRQENWLNKLSILSSIFCNTLRKCDLPEIRSCLCIGGVPVTEAIETIQKSTHYGSNSRRLMDMLEKKIVKLSVCRYLCMDEADRMIDLGFEEDVRTIFSYFNGQRQTLLFSATMPKKIQNFARSALVKPITINVGRAGAASINVVQEVEYVKQEAKIVYLLECLQKTPPPVLIFAEKKQDVDAIHEYLLLKGIEAVAIHGGKDQEERSRSVEAFRKLEKDVLVATDVASKGLDFADIQHVINYDMPDDVENYVHRIGRTGRSGNKGLATTFINKSNDESVLLDLKHLLMEAKQKVPTFLAELCSESEKYLALGGEHGCSYCGGLGHRITDCPKLEALQNKQASNIGRRDYLANTAADY</sequence>
<dbReference type="InterPro" id="IPR027417">
    <property type="entry name" value="P-loop_NTPase"/>
</dbReference>
<dbReference type="Proteomes" id="UP001162164">
    <property type="component" value="Unassembled WGS sequence"/>
</dbReference>
<dbReference type="CDD" id="cd18787">
    <property type="entry name" value="SF2_C_DEAD"/>
    <property type="match status" value="1"/>
</dbReference>
<keyword evidence="3" id="KW-0378">Hydrolase</keyword>
<dbReference type="SMART" id="SM00490">
    <property type="entry name" value="HELICc"/>
    <property type="match status" value="1"/>
</dbReference>
<feature type="domain" description="CCHC-type" evidence="9">
    <location>
        <begin position="568"/>
        <end position="583"/>
    </location>
</feature>
<evidence type="ECO:0000256" key="1">
    <source>
        <dbReference type="ARBA" id="ARBA00012552"/>
    </source>
</evidence>
<dbReference type="InterPro" id="IPR014001">
    <property type="entry name" value="Helicase_ATP-bd"/>
</dbReference>
<feature type="short sequence motif" description="Q motif" evidence="7">
    <location>
        <begin position="177"/>
        <end position="205"/>
    </location>
</feature>
<dbReference type="PROSITE" id="PS51195">
    <property type="entry name" value="Q_MOTIF"/>
    <property type="match status" value="1"/>
</dbReference>
<dbReference type="Pfam" id="PF00270">
    <property type="entry name" value="DEAD"/>
    <property type="match status" value="1"/>
</dbReference>
<evidence type="ECO:0000259" key="9">
    <source>
        <dbReference type="PROSITE" id="PS50158"/>
    </source>
</evidence>
<evidence type="ECO:0000256" key="3">
    <source>
        <dbReference type="ARBA" id="ARBA00022801"/>
    </source>
</evidence>
<feature type="domain" description="Helicase ATP-binding" evidence="10">
    <location>
        <begin position="208"/>
        <end position="382"/>
    </location>
</feature>
<dbReference type="PROSITE" id="PS50158">
    <property type="entry name" value="ZF_CCHC"/>
    <property type="match status" value="1"/>
</dbReference>
<keyword evidence="6" id="KW-0862">Zinc</keyword>
<evidence type="ECO:0000256" key="4">
    <source>
        <dbReference type="ARBA" id="ARBA00022806"/>
    </source>
</evidence>
<evidence type="ECO:0000256" key="5">
    <source>
        <dbReference type="ARBA" id="ARBA00022840"/>
    </source>
</evidence>
<evidence type="ECO:0000259" key="12">
    <source>
        <dbReference type="PROSITE" id="PS51195"/>
    </source>
</evidence>
<dbReference type="InterPro" id="IPR011545">
    <property type="entry name" value="DEAD/DEAH_box_helicase_dom"/>
</dbReference>
<evidence type="ECO:0000256" key="8">
    <source>
        <dbReference type="SAM" id="MobiDB-lite"/>
    </source>
</evidence>
<dbReference type="PANTHER" id="PTHR47958">
    <property type="entry name" value="ATP-DEPENDENT RNA HELICASE DBP3"/>
    <property type="match status" value="1"/>
</dbReference>
<dbReference type="EC" id="3.6.4.13" evidence="1"/>
<feature type="compositionally biased region" description="Acidic residues" evidence="8">
    <location>
        <begin position="12"/>
        <end position="25"/>
    </location>
</feature>
<dbReference type="SUPFAM" id="SSF52540">
    <property type="entry name" value="P-loop containing nucleoside triphosphate hydrolases"/>
    <property type="match status" value="2"/>
</dbReference>
<keyword evidence="5" id="KW-0067">ATP-binding</keyword>
<comment type="caution">
    <text evidence="13">The sequence shown here is derived from an EMBL/GenBank/DDBJ whole genome shotgun (WGS) entry which is preliminary data.</text>
</comment>
<feature type="domain" description="Helicase C-terminal" evidence="11">
    <location>
        <begin position="393"/>
        <end position="553"/>
    </location>
</feature>
<keyword evidence="2" id="KW-0547">Nucleotide-binding</keyword>
<keyword evidence="6" id="KW-0479">Metal-binding</keyword>
<feature type="region of interest" description="Disordered" evidence="8">
    <location>
        <begin position="54"/>
        <end position="77"/>
    </location>
</feature>
<dbReference type="Gene3D" id="3.40.50.300">
    <property type="entry name" value="P-loop containing nucleotide triphosphate hydrolases"/>
    <property type="match status" value="2"/>
</dbReference>
<dbReference type="SUPFAM" id="SSF57756">
    <property type="entry name" value="Retrovirus zinc finger-like domains"/>
    <property type="match status" value="1"/>
</dbReference>
<evidence type="ECO:0000256" key="6">
    <source>
        <dbReference type="PROSITE-ProRule" id="PRU00047"/>
    </source>
</evidence>
<organism evidence="13 14">
    <name type="scientific">Molorchus minor</name>
    <dbReference type="NCBI Taxonomy" id="1323400"/>
    <lineage>
        <taxon>Eukaryota</taxon>
        <taxon>Metazoa</taxon>
        <taxon>Ecdysozoa</taxon>
        <taxon>Arthropoda</taxon>
        <taxon>Hexapoda</taxon>
        <taxon>Insecta</taxon>
        <taxon>Pterygota</taxon>
        <taxon>Neoptera</taxon>
        <taxon>Endopterygota</taxon>
        <taxon>Coleoptera</taxon>
        <taxon>Polyphaga</taxon>
        <taxon>Cucujiformia</taxon>
        <taxon>Chrysomeloidea</taxon>
        <taxon>Cerambycidae</taxon>
        <taxon>Lamiinae</taxon>
        <taxon>Monochamini</taxon>
        <taxon>Molorchus</taxon>
    </lineage>
</organism>
<feature type="domain" description="DEAD-box RNA helicase Q" evidence="12">
    <location>
        <begin position="177"/>
        <end position="205"/>
    </location>
</feature>
<dbReference type="SMART" id="SM00487">
    <property type="entry name" value="DEXDc"/>
    <property type="match status" value="1"/>
</dbReference>
<dbReference type="EMBL" id="JAPWTJ010000535">
    <property type="protein sequence ID" value="KAJ8977538.1"/>
    <property type="molecule type" value="Genomic_DNA"/>
</dbReference>
<reference evidence="13" key="1">
    <citation type="journal article" date="2023" name="Insect Mol. Biol.">
        <title>Genome sequencing provides insights into the evolution of gene families encoding plant cell wall-degrading enzymes in longhorned beetles.</title>
        <authorList>
            <person name="Shin N.R."/>
            <person name="Okamura Y."/>
            <person name="Kirsch R."/>
            <person name="Pauchet Y."/>
        </authorList>
    </citation>
    <scope>NUCLEOTIDE SEQUENCE</scope>
    <source>
        <strain evidence="13">MMC_N1</strain>
    </source>
</reference>
<feature type="region of interest" description="Disordered" evidence="8">
    <location>
        <begin position="1"/>
        <end position="31"/>
    </location>
</feature>
<keyword evidence="14" id="KW-1185">Reference proteome</keyword>
<name>A0ABQ9JH50_9CUCU</name>
<evidence type="ECO:0000259" key="11">
    <source>
        <dbReference type="PROSITE" id="PS51194"/>
    </source>
</evidence>
<dbReference type="PROSITE" id="PS51194">
    <property type="entry name" value="HELICASE_CTER"/>
    <property type="match status" value="1"/>
</dbReference>
<evidence type="ECO:0000313" key="14">
    <source>
        <dbReference type="Proteomes" id="UP001162164"/>
    </source>
</evidence>
<evidence type="ECO:0000256" key="2">
    <source>
        <dbReference type="ARBA" id="ARBA00022741"/>
    </source>
</evidence>
<evidence type="ECO:0000313" key="13">
    <source>
        <dbReference type="EMBL" id="KAJ8977538.1"/>
    </source>
</evidence>
<gene>
    <name evidence="13" type="ORF">NQ317_010058</name>
</gene>
<dbReference type="InterPro" id="IPR001650">
    <property type="entry name" value="Helicase_C-like"/>
</dbReference>
<dbReference type="Pfam" id="PF00271">
    <property type="entry name" value="Helicase_C"/>
    <property type="match status" value="1"/>
</dbReference>
<proteinExistence type="predicted"/>
<dbReference type="InterPro" id="IPR001878">
    <property type="entry name" value="Znf_CCHC"/>
</dbReference>
<evidence type="ECO:0000259" key="10">
    <source>
        <dbReference type="PROSITE" id="PS51192"/>
    </source>
</evidence>
<protein>
    <recommendedName>
        <fullName evidence="1">RNA helicase</fullName>
        <ecNumber evidence="1">3.6.4.13</ecNumber>
    </recommendedName>
</protein>
<keyword evidence="4" id="KW-0347">Helicase</keyword>